<proteinExistence type="inferred from homology"/>
<feature type="transmembrane region" description="Helical" evidence="8">
    <location>
        <begin position="57"/>
        <end position="75"/>
    </location>
</feature>
<evidence type="ECO:0000256" key="8">
    <source>
        <dbReference type="SAM" id="Phobius"/>
    </source>
</evidence>
<protein>
    <submittedName>
        <fullName evidence="9">Tellurite resistance protein permease</fullName>
    </submittedName>
</protein>
<feature type="transmembrane region" description="Helical" evidence="8">
    <location>
        <begin position="226"/>
        <end position="245"/>
    </location>
</feature>
<evidence type="ECO:0000313" key="9">
    <source>
        <dbReference type="EMBL" id="OAH30013.1"/>
    </source>
</evidence>
<feature type="transmembrane region" description="Helical" evidence="8">
    <location>
        <begin position="95"/>
        <end position="113"/>
    </location>
</feature>
<dbReference type="STRING" id="1705.CA21670_13190"/>
<dbReference type="RefSeq" id="WP_082869449.1">
    <property type="nucleotide sequence ID" value="NZ_LSTQ01000010.1"/>
</dbReference>
<dbReference type="AlphaFoldDB" id="A0A177IMD9"/>
<dbReference type="InterPro" id="IPR038665">
    <property type="entry name" value="Voltage-dep_anion_channel_sf"/>
</dbReference>
<feature type="transmembrane region" description="Helical" evidence="8">
    <location>
        <begin position="299"/>
        <end position="319"/>
    </location>
</feature>
<dbReference type="EMBL" id="LSTQ01000010">
    <property type="protein sequence ID" value="OAH30013.1"/>
    <property type="molecule type" value="Genomic_DNA"/>
</dbReference>
<dbReference type="InterPro" id="IPR051629">
    <property type="entry name" value="Sulfite_efflux_TDT"/>
</dbReference>
<accession>A0A177IMD9</accession>
<evidence type="ECO:0000313" key="10">
    <source>
        <dbReference type="Proteomes" id="UP000076947"/>
    </source>
</evidence>
<feature type="transmembrane region" description="Helical" evidence="8">
    <location>
        <begin position="331"/>
        <end position="356"/>
    </location>
</feature>
<comment type="subcellular location">
    <subcellularLocation>
        <location evidence="1">Cell membrane</location>
        <topology evidence="1">Multi-pass membrane protein</topology>
    </subcellularLocation>
</comment>
<evidence type="ECO:0000256" key="1">
    <source>
        <dbReference type="ARBA" id="ARBA00004651"/>
    </source>
</evidence>
<keyword evidence="3" id="KW-0813">Transport</keyword>
<reference evidence="10" key="1">
    <citation type="submission" date="2016-02" db="EMBL/GenBank/DDBJ databases">
        <authorList>
            <person name="Kaur G."/>
            <person name="Nair G.R."/>
            <person name="Mayilraj S."/>
        </authorList>
    </citation>
    <scope>NUCLEOTIDE SEQUENCE [LARGE SCALE GENOMIC DNA]</scope>
    <source>
        <strain evidence="10">GA-15</strain>
    </source>
</reference>
<dbReference type="GO" id="GO:0005886">
    <property type="term" value="C:plasma membrane"/>
    <property type="evidence" value="ECO:0007669"/>
    <property type="project" value="UniProtKB-SubCell"/>
</dbReference>
<evidence type="ECO:0000256" key="7">
    <source>
        <dbReference type="ARBA" id="ARBA00023136"/>
    </source>
</evidence>
<keyword evidence="4" id="KW-1003">Cell membrane</keyword>
<keyword evidence="10" id="KW-1185">Reference proteome</keyword>
<dbReference type="Gene3D" id="1.50.10.150">
    <property type="entry name" value="Voltage-dependent anion channel"/>
    <property type="match status" value="1"/>
</dbReference>
<feature type="transmembrane region" description="Helical" evidence="8">
    <location>
        <begin position="32"/>
        <end position="51"/>
    </location>
</feature>
<keyword evidence="7 8" id="KW-0472">Membrane</keyword>
<evidence type="ECO:0000256" key="4">
    <source>
        <dbReference type="ARBA" id="ARBA00022475"/>
    </source>
</evidence>
<dbReference type="CDD" id="cd09319">
    <property type="entry name" value="TDT_like_1"/>
    <property type="match status" value="1"/>
</dbReference>
<evidence type="ECO:0000256" key="5">
    <source>
        <dbReference type="ARBA" id="ARBA00022692"/>
    </source>
</evidence>
<feature type="transmembrane region" description="Helical" evidence="8">
    <location>
        <begin position="119"/>
        <end position="138"/>
    </location>
</feature>
<evidence type="ECO:0000256" key="6">
    <source>
        <dbReference type="ARBA" id="ARBA00022989"/>
    </source>
</evidence>
<gene>
    <name evidence="9" type="ORF">AYJ05_09335</name>
</gene>
<feature type="transmembrane region" description="Helical" evidence="8">
    <location>
        <begin position="265"/>
        <end position="287"/>
    </location>
</feature>
<dbReference type="PANTHER" id="PTHR31686:SF1">
    <property type="entry name" value="SULFITE EFFLUX PUMP SSU1"/>
    <property type="match status" value="1"/>
</dbReference>
<dbReference type="Proteomes" id="UP000076947">
    <property type="component" value="Unassembled WGS sequence"/>
</dbReference>
<keyword evidence="5 8" id="KW-0812">Transmembrane</keyword>
<dbReference type="Pfam" id="PF03595">
    <property type="entry name" value="SLAC1"/>
    <property type="match status" value="1"/>
</dbReference>
<comment type="similarity">
    <text evidence="2">Belongs to the tellurite-resistance/dicarboxylate transporter (TDT) family.</text>
</comment>
<organism evidence="9 10">
    <name type="scientific">Corynebacterium stationis</name>
    <dbReference type="NCBI Taxonomy" id="1705"/>
    <lineage>
        <taxon>Bacteria</taxon>
        <taxon>Bacillati</taxon>
        <taxon>Actinomycetota</taxon>
        <taxon>Actinomycetes</taxon>
        <taxon>Mycobacteriales</taxon>
        <taxon>Corynebacteriaceae</taxon>
        <taxon>Corynebacterium</taxon>
    </lineage>
</organism>
<comment type="caution">
    <text evidence="9">The sequence shown here is derived from an EMBL/GenBank/DDBJ whole genome shotgun (WGS) entry which is preliminary data.</text>
</comment>
<dbReference type="PANTHER" id="PTHR31686">
    <property type="match status" value="1"/>
</dbReference>
<dbReference type="InterPro" id="IPR004695">
    <property type="entry name" value="SLAC1/Mae1/Ssu1/TehA"/>
</dbReference>
<sequence length="360" mass="39886">MNEQLQEHAPKESLTGFRGVFFDALERLSPGYFALVMGTGIVSVGLYLVGFEAFSTALLWIAAVSYVVLWVLYVWRAISHRQAMLHDLRGPELAFAYFTVVSGTGVLAVRLLHSGHYRLAVPLVIFAAILWFIFGYLLPWQVFMTRDGKPILSRTNGTWFIWAVASQSVALGLANAQPFLPGDERWLGLLTVLSWSVGVALYGCMAILVLLRIIHYGISAKEFEPPYWVAMGALAIAVVAGTNVVNIESSPMVDATRALIESTIAVFWSFCLWLIPVLIGAGVWRHFVHKIPLKYTPTLWSMVFPIGMFSVASITLGRVDNLPVVEAFGEVALWIAVAVWGVVFIAMLRHILLGFLKSRN</sequence>
<dbReference type="GO" id="GO:0000319">
    <property type="term" value="F:sulfite transmembrane transporter activity"/>
    <property type="evidence" value="ECO:0007669"/>
    <property type="project" value="TreeGrafter"/>
</dbReference>
<feature type="transmembrane region" description="Helical" evidence="8">
    <location>
        <begin position="186"/>
        <end position="214"/>
    </location>
</feature>
<keyword evidence="6 8" id="KW-1133">Transmembrane helix</keyword>
<evidence type="ECO:0000256" key="3">
    <source>
        <dbReference type="ARBA" id="ARBA00022448"/>
    </source>
</evidence>
<evidence type="ECO:0000256" key="2">
    <source>
        <dbReference type="ARBA" id="ARBA00008566"/>
    </source>
</evidence>
<name>A0A177IMD9_9CORY</name>
<dbReference type="OrthoDB" id="958273at2"/>